<comment type="caution">
    <text evidence="1">The sequence shown here is derived from an EMBL/GenBank/DDBJ whole genome shotgun (WGS) entry which is preliminary data.</text>
</comment>
<reference evidence="1" key="1">
    <citation type="submission" date="2023-06" db="EMBL/GenBank/DDBJ databases">
        <authorList>
            <consortium name="Lawrence Berkeley National Laboratory"/>
            <person name="Ahrendt S."/>
            <person name="Sahu N."/>
            <person name="Indic B."/>
            <person name="Wong-Bajracharya J."/>
            <person name="Merenyi Z."/>
            <person name="Ke H.-M."/>
            <person name="Monk M."/>
            <person name="Kocsube S."/>
            <person name="Drula E."/>
            <person name="Lipzen A."/>
            <person name="Balint B."/>
            <person name="Henrissat B."/>
            <person name="Andreopoulos B."/>
            <person name="Martin F.M."/>
            <person name="Harder C.B."/>
            <person name="Rigling D."/>
            <person name="Ford K.L."/>
            <person name="Foster G.D."/>
            <person name="Pangilinan J."/>
            <person name="Papanicolaou A."/>
            <person name="Barry K."/>
            <person name="LaButti K."/>
            <person name="Viragh M."/>
            <person name="Koriabine M."/>
            <person name="Yan M."/>
            <person name="Riley R."/>
            <person name="Champramary S."/>
            <person name="Plett K.L."/>
            <person name="Tsai I.J."/>
            <person name="Slot J."/>
            <person name="Sipos G."/>
            <person name="Plett J."/>
            <person name="Nagy L.G."/>
            <person name="Grigoriev I.V."/>
        </authorList>
    </citation>
    <scope>NUCLEOTIDE SEQUENCE</scope>
    <source>
        <strain evidence="1">HWK02</strain>
    </source>
</reference>
<dbReference type="Proteomes" id="UP001175228">
    <property type="component" value="Unassembled WGS sequence"/>
</dbReference>
<keyword evidence="2" id="KW-1185">Reference proteome</keyword>
<dbReference type="AlphaFoldDB" id="A0AA39UUX8"/>
<evidence type="ECO:0000313" key="1">
    <source>
        <dbReference type="EMBL" id="KAK0504342.1"/>
    </source>
</evidence>
<proteinExistence type="predicted"/>
<evidence type="ECO:0000313" key="2">
    <source>
        <dbReference type="Proteomes" id="UP001175228"/>
    </source>
</evidence>
<sequence>MWLFVGRALFVHAGYPHQGLQSPRLTKLEIRDGQFLRCADFEALLGACQHLKHLSLYAISCEDLACRGDVEGLTWLPNRQELQLRSIALTFCDPHSVLVRLLQHSIHVGILQRLSVLADGSGELAKRTKVKEILQLLNGSALEHIVFNVCLGAKCIVWFLFKA</sequence>
<evidence type="ECO:0008006" key="3">
    <source>
        <dbReference type="Google" id="ProtNLM"/>
    </source>
</evidence>
<protein>
    <recommendedName>
        <fullName evidence="3">F-box domain-containing protein</fullName>
    </recommendedName>
</protein>
<dbReference type="EMBL" id="JAUEPU010000003">
    <property type="protein sequence ID" value="KAK0504342.1"/>
    <property type="molecule type" value="Genomic_DNA"/>
</dbReference>
<accession>A0AA39UUX8</accession>
<organism evidence="1 2">
    <name type="scientific">Armillaria luteobubalina</name>
    <dbReference type="NCBI Taxonomy" id="153913"/>
    <lineage>
        <taxon>Eukaryota</taxon>
        <taxon>Fungi</taxon>
        <taxon>Dikarya</taxon>
        <taxon>Basidiomycota</taxon>
        <taxon>Agaricomycotina</taxon>
        <taxon>Agaricomycetes</taxon>
        <taxon>Agaricomycetidae</taxon>
        <taxon>Agaricales</taxon>
        <taxon>Marasmiineae</taxon>
        <taxon>Physalacriaceae</taxon>
        <taxon>Armillaria</taxon>
    </lineage>
</organism>
<name>A0AA39UUX8_9AGAR</name>
<dbReference type="SUPFAM" id="SSF52047">
    <property type="entry name" value="RNI-like"/>
    <property type="match status" value="1"/>
</dbReference>
<gene>
    <name evidence="1" type="ORF">EDD18DRAFT_496718</name>
</gene>